<feature type="compositionally biased region" description="Basic and acidic residues" evidence="5">
    <location>
        <begin position="317"/>
        <end position="326"/>
    </location>
</feature>
<feature type="region of interest" description="Disordered" evidence="5">
    <location>
        <begin position="281"/>
        <end position="326"/>
    </location>
</feature>
<dbReference type="GO" id="GO:0004497">
    <property type="term" value="F:monooxygenase activity"/>
    <property type="evidence" value="ECO:0007669"/>
    <property type="project" value="UniProtKB-KW"/>
</dbReference>
<evidence type="ECO:0000259" key="6">
    <source>
        <dbReference type="Pfam" id="PF00296"/>
    </source>
</evidence>
<dbReference type="InterPro" id="IPR051260">
    <property type="entry name" value="Diverse_substr_monoxygenases"/>
</dbReference>
<keyword evidence="8" id="KW-1185">Reference proteome</keyword>
<name>A0A849A9N4_9ACTN</name>
<dbReference type="PANTHER" id="PTHR30011">
    <property type="entry name" value="ALKANESULFONATE MONOOXYGENASE-RELATED"/>
    <property type="match status" value="1"/>
</dbReference>
<proteinExistence type="predicted"/>
<dbReference type="Pfam" id="PF00296">
    <property type="entry name" value="Bac_luciferase"/>
    <property type="match status" value="1"/>
</dbReference>
<dbReference type="Proteomes" id="UP000562984">
    <property type="component" value="Unassembled WGS sequence"/>
</dbReference>
<evidence type="ECO:0000256" key="3">
    <source>
        <dbReference type="ARBA" id="ARBA00023002"/>
    </source>
</evidence>
<keyword evidence="3" id="KW-0560">Oxidoreductase</keyword>
<feature type="domain" description="Luciferase-like" evidence="6">
    <location>
        <begin position="12"/>
        <end position="222"/>
    </location>
</feature>
<comment type="caution">
    <text evidence="7">The sequence shown here is derived from an EMBL/GenBank/DDBJ whole genome shotgun (WGS) entry which is preliminary data.</text>
</comment>
<keyword evidence="1" id="KW-0285">Flavoprotein</keyword>
<evidence type="ECO:0000256" key="2">
    <source>
        <dbReference type="ARBA" id="ARBA00022643"/>
    </source>
</evidence>
<dbReference type="Gene3D" id="3.20.20.30">
    <property type="entry name" value="Luciferase-like domain"/>
    <property type="match status" value="1"/>
</dbReference>
<keyword evidence="4" id="KW-0503">Monooxygenase</keyword>
<evidence type="ECO:0000313" key="7">
    <source>
        <dbReference type="EMBL" id="NNG37255.1"/>
    </source>
</evidence>
<evidence type="ECO:0000256" key="4">
    <source>
        <dbReference type="ARBA" id="ARBA00023033"/>
    </source>
</evidence>
<dbReference type="GO" id="GO:0016705">
    <property type="term" value="F:oxidoreductase activity, acting on paired donors, with incorporation or reduction of molecular oxygen"/>
    <property type="evidence" value="ECO:0007669"/>
    <property type="project" value="InterPro"/>
</dbReference>
<accession>A0A849A9N4</accession>
<dbReference type="SUPFAM" id="SSF51679">
    <property type="entry name" value="Bacterial luciferase-like"/>
    <property type="match status" value="1"/>
</dbReference>
<evidence type="ECO:0000256" key="1">
    <source>
        <dbReference type="ARBA" id="ARBA00022630"/>
    </source>
</evidence>
<organism evidence="7 8">
    <name type="scientific">Nakamurella aerolata</name>
    <dbReference type="NCBI Taxonomy" id="1656892"/>
    <lineage>
        <taxon>Bacteria</taxon>
        <taxon>Bacillati</taxon>
        <taxon>Actinomycetota</taxon>
        <taxon>Actinomycetes</taxon>
        <taxon>Nakamurellales</taxon>
        <taxon>Nakamurellaceae</taxon>
        <taxon>Nakamurella</taxon>
    </lineage>
</organism>
<dbReference type="RefSeq" id="WP_171200950.1">
    <property type="nucleotide sequence ID" value="NZ_JABEND010000011.1"/>
</dbReference>
<dbReference type="EMBL" id="JABEND010000011">
    <property type="protein sequence ID" value="NNG37255.1"/>
    <property type="molecule type" value="Genomic_DNA"/>
</dbReference>
<dbReference type="InterPro" id="IPR036661">
    <property type="entry name" value="Luciferase-like_sf"/>
</dbReference>
<keyword evidence="2" id="KW-0288">FMN</keyword>
<dbReference type="InterPro" id="IPR011251">
    <property type="entry name" value="Luciferase-like_dom"/>
</dbReference>
<dbReference type="PANTHER" id="PTHR30011:SF16">
    <property type="entry name" value="C2H2 FINGER DOMAIN TRANSCRIPTION FACTOR (EUROFUNG)-RELATED"/>
    <property type="match status" value="1"/>
</dbReference>
<reference evidence="7 8" key="1">
    <citation type="submission" date="2020-05" db="EMBL/GenBank/DDBJ databases">
        <title>Nakamurella sp. DB0629 isolated from air conditioner.</title>
        <authorList>
            <person name="Kim D.H."/>
            <person name="Kim D.-U."/>
        </authorList>
    </citation>
    <scope>NUCLEOTIDE SEQUENCE [LARGE SCALE GENOMIC DNA]</scope>
    <source>
        <strain evidence="7 8">DB0629</strain>
    </source>
</reference>
<feature type="compositionally biased region" description="Low complexity" evidence="5">
    <location>
        <begin position="303"/>
        <end position="316"/>
    </location>
</feature>
<sequence length="326" mass="34496">MSGYVVGLELATDTANPGYYRRVVTAAEAAGVTLVTLSDSLGAPTARLQLDAVGVAGLLAPITHRIGLVPTVTTTHTEPFHLQAQIASIDFASQGRAGWQVAVSSTQQEADQVGRRQPAAPAELWREAGEVIEVSRLLWDSWEDDAEIRDELTGRFIDRDKLHYVDYIGRSFSVKGPSIVPRPPQGQPVIVLELAEQAAAAVAGSADVLIVQGAVQRPEQRPAQRVLADLGAAQQVSPDAAIDLHRAGWDGIRVAVRDAADLTALLDRLLPPLRAEQLVNPRGGTGRTLRNALGLPRPNNRFAAPGATAAGPADGAAARRVEGALQ</sequence>
<dbReference type="AlphaFoldDB" id="A0A849A9N4"/>
<gene>
    <name evidence="7" type="ORF">HKD39_16400</name>
</gene>
<evidence type="ECO:0000313" key="8">
    <source>
        <dbReference type="Proteomes" id="UP000562984"/>
    </source>
</evidence>
<protein>
    <submittedName>
        <fullName evidence="7">LLM class flavin-dependent oxidoreductase</fullName>
    </submittedName>
</protein>
<evidence type="ECO:0000256" key="5">
    <source>
        <dbReference type="SAM" id="MobiDB-lite"/>
    </source>
</evidence>